<reference evidence="3" key="2">
    <citation type="submission" date="2023-07" db="EMBL/GenBank/DDBJ databases">
        <authorList>
            <consortium name="Lawrence Berkeley National Laboratory"/>
            <person name="Haridas S."/>
            <person name="Hensen N."/>
            <person name="Bonometti L."/>
            <person name="Westerberg I."/>
            <person name="Brannstrom I.O."/>
            <person name="Guillou S."/>
            <person name="Cros-Aarteil S."/>
            <person name="Calhoun S."/>
            <person name="Kuo A."/>
            <person name="Mondo S."/>
            <person name="Pangilinan J."/>
            <person name="Riley R."/>
            <person name="LaButti K."/>
            <person name="Andreopoulos B."/>
            <person name="Lipzen A."/>
            <person name="Chen C."/>
            <person name="Yanf M."/>
            <person name="Daum C."/>
            <person name="Ng V."/>
            <person name="Clum A."/>
            <person name="Steindorff A."/>
            <person name="Ohm R."/>
            <person name="Martin F."/>
            <person name="Silar P."/>
            <person name="Natvig D."/>
            <person name="Lalanne C."/>
            <person name="Gautier V."/>
            <person name="Ament-velasquez S.L."/>
            <person name="Kruys A."/>
            <person name="Hutchinson M.I."/>
            <person name="Powell A.J."/>
            <person name="Barry K."/>
            <person name="Miller A.N."/>
            <person name="Grigoriev I.V."/>
            <person name="Debuchy R."/>
            <person name="Gladieux P."/>
            <person name="Thoren M.H."/>
            <person name="Johannesson H."/>
        </authorList>
    </citation>
    <scope>NUCLEOTIDE SEQUENCE</scope>
    <source>
        <strain evidence="3">FGSC 1904</strain>
    </source>
</reference>
<organism evidence="3 4">
    <name type="scientific">Sordaria brevicollis</name>
    <dbReference type="NCBI Taxonomy" id="83679"/>
    <lineage>
        <taxon>Eukaryota</taxon>
        <taxon>Fungi</taxon>
        <taxon>Dikarya</taxon>
        <taxon>Ascomycota</taxon>
        <taxon>Pezizomycotina</taxon>
        <taxon>Sordariomycetes</taxon>
        <taxon>Sordariomycetidae</taxon>
        <taxon>Sordariales</taxon>
        <taxon>Sordariaceae</taxon>
        <taxon>Sordaria</taxon>
    </lineage>
</organism>
<dbReference type="Proteomes" id="UP001281003">
    <property type="component" value="Unassembled WGS sequence"/>
</dbReference>
<comment type="caution">
    <text evidence="3">The sequence shown here is derived from an EMBL/GenBank/DDBJ whole genome shotgun (WGS) entry which is preliminary data.</text>
</comment>
<keyword evidence="4" id="KW-1185">Reference proteome</keyword>
<evidence type="ECO:0000256" key="1">
    <source>
        <dbReference type="SAM" id="MobiDB-lite"/>
    </source>
</evidence>
<keyword evidence="2" id="KW-0812">Transmembrane</keyword>
<feature type="transmembrane region" description="Helical" evidence="2">
    <location>
        <begin position="20"/>
        <end position="40"/>
    </location>
</feature>
<sequence>MLSVAGQGQCHKPGNSRYHVTVHGITTVTVAIIIAALFGWHGRRNGETEVEVVDGKARDSSTTTRVYRATGSGHRQWTRMGTPRYR</sequence>
<gene>
    <name evidence="3" type="ORF">B0T20DRAFT_505382</name>
</gene>
<reference evidence="3" key="1">
    <citation type="journal article" date="2023" name="Mol. Phylogenet. Evol.">
        <title>Genome-scale phylogeny and comparative genomics of the fungal order Sordariales.</title>
        <authorList>
            <person name="Hensen N."/>
            <person name="Bonometti L."/>
            <person name="Westerberg I."/>
            <person name="Brannstrom I.O."/>
            <person name="Guillou S."/>
            <person name="Cros-Aarteil S."/>
            <person name="Calhoun S."/>
            <person name="Haridas S."/>
            <person name="Kuo A."/>
            <person name="Mondo S."/>
            <person name="Pangilinan J."/>
            <person name="Riley R."/>
            <person name="LaButti K."/>
            <person name="Andreopoulos B."/>
            <person name="Lipzen A."/>
            <person name="Chen C."/>
            <person name="Yan M."/>
            <person name="Daum C."/>
            <person name="Ng V."/>
            <person name="Clum A."/>
            <person name="Steindorff A."/>
            <person name="Ohm R.A."/>
            <person name="Martin F."/>
            <person name="Silar P."/>
            <person name="Natvig D.O."/>
            <person name="Lalanne C."/>
            <person name="Gautier V."/>
            <person name="Ament-Velasquez S.L."/>
            <person name="Kruys A."/>
            <person name="Hutchinson M.I."/>
            <person name="Powell A.J."/>
            <person name="Barry K."/>
            <person name="Miller A.N."/>
            <person name="Grigoriev I.V."/>
            <person name="Debuchy R."/>
            <person name="Gladieux P."/>
            <person name="Hiltunen Thoren M."/>
            <person name="Johannesson H."/>
        </authorList>
    </citation>
    <scope>NUCLEOTIDE SEQUENCE</scope>
    <source>
        <strain evidence="3">FGSC 1904</strain>
    </source>
</reference>
<feature type="region of interest" description="Disordered" evidence="1">
    <location>
        <begin position="63"/>
        <end position="86"/>
    </location>
</feature>
<dbReference type="EMBL" id="JAUTDP010000003">
    <property type="protein sequence ID" value="KAK3401116.1"/>
    <property type="molecule type" value="Genomic_DNA"/>
</dbReference>
<keyword evidence="2" id="KW-0472">Membrane</keyword>
<proteinExistence type="predicted"/>
<evidence type="ECO:0000313" key="3">
    <source>
        <dbReference type="EMBL" id="KAK3401116.1"/>
    </source>
</evidence>
<name>A0AAE0PJC8_SORBR</name>
<evidence type="ECO:0000256" key="2">
    <source>
        <dbReference type="SAM" id="Phobius"/>
    </source>
</evidence>
<keyword evidence="2" id="KW-1133">Transmembrane helix</keyword>
<protein>
    <submittedName>
        <fullName evidence="3">Uncharacterized protein</fullName>
    </submittedName>
</protein>
<evidence type="ECO:0000313" key="4">
    <source>
        <dbReference type="Proteomes" id="UP001281003"/>
    </source>
</evidence>
<dbReference type="AlphaFoldDB" id="A0AAE0PJC8"/>
<accession>A0AAE0PJC8</accession>